<feature type="domain" description="Nudix hydrolase" evidence="2">
    <location>
        <begin position="42"/>
        <end position="119"/>
    </location>
</feature>
<dbReference type="InterPro" id="IPR015797">
    <property type="entry name" value="NUDIX_hydrolase-like_dom_sf"/>
</dbReference>
<evidence type="ECO:0000313" key="5">
    <source>
        <dbReference type="Proteomes" id="UP000625033"/>
    </source>
</evidence>
<dbReference type="InterPro" id="IPR036388">
    <property type="entry name" value="WH-like_DNA-bd_sf"/>
</dbReference>
<feature type="region of interest" description="Disordered" evidence="1">
    <location>
        <begin position="242"/>
        <end position="272"/>
    </location>
</feature>
<dbReference type="Pfam" id="PF00293">
    <property type="entry name" value="NUDIX"/>
    <property type="match status" value="1"/>
</dbReference>
<name>A0A931D737_9MICC</name>
<evidence type="ECO:0000313" key="4">
    <source>
        <dbReference type="EMBL" id="MBG6083602.1"/>
    </source>
</evidence>
<dbReference type="Proteomes" id="UP000625033">
    <property type="component" value="Unassembled WGS sequence"/>
</dbReference>
<dbReference type="InterPro" id="IPR054105">
    <property type="entry name" value="WHD_NrtR"/>
</dbReference>
<dbReference type="CDD" id="cd18873">
    <property type="entry name" value="NUDIX_NadM_like"/>
    <property type="match status" value="1"/>
</dbReference>
<keyword evidence="5" id="KW-1185">Reference proteome</keyword>
<feature type="domain" description="NrtR DNA-binding winged helix" evidence="3">
    <location>
        <begin position="186"/>
        <end position="240"/>
    </location>
</feature>
<dbReference type="PANTHER" id="PTHR43736">
    <property type="entry name" value="ADP-RIBOSE PYROPHOSPHATASE"/>
    <property type="match status" value="1"/>
</dbReference>
<evidence type="ECO:0000259" key="2">
    <source>
        <dbReference type="Pfam" id="PF00293"/>
    </source>
</evidence>
<reference evidence="4" key="1">
    <citation type="submission" date="2020-11" db="EMBL/GenBank/DDBJ databases">
        <title>Sequencing the genomes of 1000 actinobacteria strains.</title>
        <authorList>
            <person name="Klenk H.-P."/>
        </authorList>
    </citation>
    <scope>NUCLEOTIDE SEQUENCE</scope>
    <source>
        <strain evidence="4">DSM 26152</strain>
    </source>
</reference>
<accession>A0A931D737</accession>
<dbReference type="RefSeq" id="WP_231365866.1">
    <property type="nucleotide sequence ID" value="NZ_JADOTZ010000001.1"/>
</dbReference>
<dbReference type="SUPFAM" id="SSF55811">
    <property type="entry name" value="Nudix"/>
    <property type="match status" value="1"/>
</dbReference>
<dbReference type="Pfam" id="PF21906">
    <property type="entry name" value="WHD_NrtR"/>
    <property type="match status" value="1"/>
</dbReference>
<dbReference type="EC" id="3.6.1.55" evidence="4"/>
<evidence type="ECO:0000256" key="1">
    <source>
        <dbReference type="SAM" id="MobiDB-lite"/>
    </source>
</evidence>
<dbReference type="Gene3D" id="1.10.10.10">
    <property type="entry name" value="Winged helix-like DNA-binding domain superfamily/Winged helix DNA-binding domain"/>
    <property type="match status" value="1"/>
</dbReference>
<dbReference type="EMBL" id="JADOTZ010000001">
    <property type="protein sequence ID" value="MBG6083602.1"/>
    <property type="molecule type" value="Genomic_DNA"/>
</dbReference>
<protein>
    <submittedName>
        <fullName evidence="4">8-oxo-dGTP diphosphatase</fullName>
        <ecNumber evidence="4">3.6.1.55</ecNumber>
    </submittedName>
</protein>
<sequence>MDHLNVSERAAVSPEVAVSTVIFSLRRSTCEPSASAQLWIPLVRRTREPYRGQWALPGGPLAAHQSLQGAAAENLRTTTGLVPRYLEQLYTFGGVDRSPTQRVVTIAYWALVREDESGGDALFGTAWGARTVSSQIRDDPNVAWFPVDSPQVREGLAFDHSNIVDYALWRLRNKVTYGQIANRFVGETFTLGQVREVYEAVLGRRLDPANFRRQLMGAAGLEDTGEYLHGVKHRPPKLYRYVEPEPRAEQSEAEQTTNPSGTRPLAQEGSRA</sequence>
<dbReference type="SUPFAM" id="SSF46785">
    <property type="entry name" value="Winged helix' DNA-binding domain"/>
    <property type="match status" value="1"/>
</dbReference>
<dbReference type="InterPro" id="IPR000086">
    <property type="entry name" value="NUDIX_hydrolase_dom"/>
</dbReference>
<gene>
    <name evidence="4" type="ORF">IW252_000369</name>
</gene>
<organism evidence="4 5">
    <name type="scientific">Zhihengliuella flava</name>
    <dbReference type="NCBI Taxonomy" id="1285193"/>
    <lineage>
        <taxon>Bacteria</taxon>
        <taxon>Bacillati</taxon>
        <taxon>Actinomycetota</taxon>
        <taxon>Actinomycetes</taxon>
        <taxon>Micrococcales</taxon>
        <taxon>Micrococcaceae</taxon>
        <taxon>Zhihengliuella</taxon>
    </lineage>
</organism>
<dbReference type="Gene3D" id="3.90.79.10">
    <property type="entry name" value="Nucleoside Triphosphate Pyrophosphohydrolase"/>
    <property type="match status" value="1"/>
</dbReference>
<dbReference type="InterPro" id="IPR036390">
    <property type="entry name" value="WH_DNA-bd_sf"/>
</dbReference>
<keyword evidence="4" id="KW-0378">Hydrolase</keyword>
<dbReference type="GO" id="GO:0035539">
    <property type="term" value="F:8-oxo-7,8-dihydrodeoxyguanosine triphosphate pyrophosphatase activity"/>
    <property type="evidence" value="ECO:0007669"/>
    <property type="project" value="UniProtKB-EC"/>
</dbReference>
<evidence type="ECO:0000259" key="3">
    <source>
        <dbReference type="Pfam" id="PF21906"/>
    </source>
</evidence>
<comment type="caution">
    <text evidence="4">The sequence shown here is derived from an EMBL/GenBank/DDBJ whole genome shotgun (WGS) entry which is preliminary data.</text>
</comment>
<dbReference type="PANTHER" id="PTHR43736:SF4">
    <property type="entry name" value="SLR1690 PROTEIN"/>
    <property type="match status" value="1"/>
</dbReference>
<dbReference type="AlphaFoldDB" id="A0A931D737"/>
<proteinExistence type="predicted"/>